<dbReference type="EMBL" id="FWWT01000019">
    <property type="protein sequence ID" value="SMB91706.1"/>
    <property type="molecule type" value="Genomic_DNA"/>
</dbReference>
<name>A0A1W1VEG5_DESTI</name>
<evidence type="ECO:0000256" key="1">
    <source>
        <dbReference type="SAM" id="Coils"/>
    </source>
</evidence>
<dbReference type="RefSeq" id="WP_084053425.1">
    <property type="nucleotide sequence ID" value="NZ_FWWT01000019.1"/>
</dbReference>
<dbReference type="AlphaFoldDB" id="A0A1W1VEG5"/>
<evidence type="ECO:0000313" key="2">
    <source>
        <dbReference type="EMBL" id="SMB91706.1"/>
    </source>
</evidence>
<keyword evidence="1" id="KW-0175">Coiled coil</keyword>
<protein>
    <submittedName>
        <fullName evidence="2">Uncharacterized protein</fullName>
    </submittedName>
</protein>
<keyword evidence="3" id="KW-1185">Reference proteome</keyword>
<sequence>MSGKMPNSADVMQMKQYQQQIEEQLSKAGQAIDQAIYSNNMDQVKEAKKVIEFAQNQIQQAQQIVDSKNLM</sequence>
<gene>
    <name evidence="2" type="ORF">SAMN00017405_2234</name>
</gene>
<reference evidence="2 3" key="1">
    <citation type="submission" date="2017-04" db="EMBL/GenBank/DDBJ databases">
        <authorList>
            <person name="Afonso C.L."/>
            <person name="Miller P.J."/>
            <person name="Scott M.A."/>
            <person name="Spackman E."/>
            <person name="Goraichik I."/>
            <person name="Dimitrov K.M."/>
            <person name="Suarez D.L."/>
            <person name="Swayne D.E."/>
        </authorList>
    </citation>
    <scope>NUCLEOTIDE SEQUENCE [LARGE SCALE GENOMIC DNA]</scope>
    <source>
        <strain evidence="2 3">DSM 11270</strain>
    </source>
</reference>
<proteinExistence type="predicted"/>
<accession>A0A1W1VEG5</accession>
<organism evidence="2 3">
    <name type="scientific">Desulfonispora thiosulfatigenes DSM 11270</name>
    <dbReference type="NCBI Taxonomy" id="656914"/>
    <lineage>
        <taxon>Bacteria</taxon>
        <taxon>Bacillati</taxon>
        <taxon>Bacillota</taxon>
        <taxon>Clostridia</taxon>
        <taxon>Eubacteriales</taxon>
        <taxon>Peptococcaceae</taxon>
        <taxon>Desulfonispora</taxon>
    </lineage>
</organism>
<feature type="coiled-coil region" evidence="1">
    <location>
        <begin position="14"/>
        <end position="71"/>
    </location>
</feature>
<evidence type="ECO:0000313" key="3">
    <source>
        <dbReference type="Proteomes" id="UP000192731"/>
    </source>
</evidence>
<dbReference type="Proteomes" id="UP000192731">
    <property type="component" value="Unassembled WGS sequence"/>
</dbReference>